<name>A0A5C5EAM3_9LACT</name>
<evidence type="ECO:0000313" key="2">
    <source>
        <dbReference type="EMBL" id="TNV69870.1"/>
    </source>
</evidence>
<accession>A0A5C5EAM3</accession>
<proteinExistence type="predicted"/>
<dbReference type="Proteomes" id="UP000313395">
    <property type="component" value="Unassembled WGS sequence"/>
</dbReference>
<keyword evidence="3" id="KW-1185">Reference proteome</keyword>
<comment type="caution">
    <text evidence="2">The sequence shown here is derived from an EMBL/GenBank/DDBJ whole genome shotgun (WGS) entry which is preliminary data.</text>
</comment>
<keyword evidence="1" id="KW-0472">Membrane</keyword>
<organism evidence="2 3">
    <name type="scientific">Trichococcus shcherbakoviae subsp. psychrophilus</name>
    <dbReference type="NCBI Taxonomy" id="2585775"/>
    <lineage>
        <taxon>Bacteria</taxon>
        <taxon>Bacillati</taxon>
        <taxon>Bacillota</taxon>
        <taxon>Bacilli</taxon>
        <taxon>Lactobacillales</taxon>
        <taxon>Carnobacteriaceae</taxon>
        <taxon>Trichococcus</taxon>
    </lineage>
</organism>
<feature type="transmembrane region" description="Helical" evidence="1">
    <location>
        <begin position="20"/>
        <end position="42"/>
    </location>
</feature>
<dbReference type="InterPro" id="IPR007047">
    <property type="entry name" value="Flp_Fap"/>
</dbReference>
<dbReference type="Pfam" id="PF04964">
    <property type="entry name" value="Flp_Fap"/>
    <property type="match status" value="1"/>
</dbReference>
<keyword evidence="1" id="KW-1133">Transmembrane helix</keyword>
<keyword evidence="1" id="KW-0812">Transmembrane</keyword>
<dbReference type="EMBL" id="VENO01000001">
    <property type="protein sequence ID" value="TNV69870.1"/>
    <property type="molecule type" value="Genomic_DNA"/>
</dbReference>
<sequence>MMEIMRRLVQEEEGQGMVEYALIIALIALVAAVGLKTLGPVINSMFTTIQAKITNATT</sequence>
<protein>
    <submittedName>
        <fullName evidence="2">Flp family type IVb pilin</fullName>
    </submittedName>
</protein>
<evidence type="ECO:0000313" key="3">
    <source>
        <dbReference type="Proteomes" id="UP000313395"/>
    </source>
</evidence>
<reference evidence="2 3" key="1">
    <citation type="submission" date="2019-06" db="EMBL/GenBank/DDBJ databases">
        <title>Description Trichococcus psychrophilus sp. nov., isolated from a cold spring, by genomic and phenotypic analyses.</title>
        <authorList>
            <person name="Zakharyuk A."/>
        </authorList>
    </citation>
    <scope>NUCLEOTIDE SEQUENCE [LARGE SCALE GENOMIC DNA]</scope>
    <source>
        <strain evidence="2 3">SKBG</strain>
    </source>
</reference>
<gene>
    <name evidence="2" type="ORF">FHK04_01120</name>
</gene>
<dbReference type="AlphaFoldDB" id="A0A5C5EAM3"/>
<evidence type="ECO:0000256" key="1">
    <source>
        <dbReference type="SAM" id="Phobius"/>
    </source>
</evidence>